<proteinExistence type="predicted"/>
<gene>
    <name evidence="5" type="ORF">HNR59_004001</name>
</gene>
<dbReference type="InterPro" id="IPR027417">
    <property type="entry name" value="P-loop_NTPase"/>
</dbReference>
<dbReference type="Pfam" id="PF00005">
    <property type="entry name" value="ABC_tran"/>
    <property type="match status" value="1"/>
</dbReference>
<keyword evidence="6" id="KW-1185">Reference proteome</keyword>
<sequence>MSFAIETRDLTLRFGSFTAVNAVSLQVRKGARHAIIGPNGAGKTSLVHALTGSIPSTSGRVFISGRDMTGSSQRARVRSGLTRTFQINQLFPKLTVLDNVCMAILEREQRSKVFWTSMAAERSVLEEGRELLELAQLGPQADKVVASLPYGMRRLVEIAIALATRPDIIVLDEPAAGVPTTQSEAIFERIAALPRDLTLLFVEHNMNLVFRFAERITVLAEGAIMTEGTPAEISKDERVREVYLGRGGHHAAA</sequence>
<reference evidence="5 6" key="1">
    <citation type="submission" date="2020-08" db="EMBL/GenBank/DDBJ databases">
        <title>Genomic Encyclopedia of Type Strains, Phase IV (KMG-IV): sequencing the most valuable type-strain genomes for metagenomic binning, comparative biology and taxonomic classification.</title>
        <authorList>
            <person name="Goeker M."/>
        </authorList>
    </citation>
    <scope>NUCLEOTIDE SEQUENCE [LARGE SCALE GENOMIC DNA]</scope>
    <source>
        <strain evidence="5 6">DSM 11099</strain>
    </source>
</reference>
<dbReference type="Pfam" id="PF12399">
    <property type="entry name" value="BCA_ABC_TP_C"/>
    <property type="match status" value="1"/>
</dbReference>
<evidence type="ECO:0000256" key="1">
    <source>
        <dbReference type="ARBA" id="ARBA00022448"/>
    </source>
</evidence>
<dbReference type="InterPro" id="IPR003439">
    <property type="entry name" value="ABC_transporter-like_ATP-bd"/>
</dbReference>
<dbReference type="EMBL" id="JACHEU010000007">
    <property type="protein sequence ID" value="MBB6014605.1"/>
    <property type="molecule type" value="Genomic_DNA"/>
</dbReference>
<keyword evidence="2" id="KW-0547">Nucleotide-binding</keyword>
<dbReference type="GO" id="GO:0016887">
    <property type="term" value="F:ATP hydrolysis activity"/>
    <property type="evidence" value="ECO:0007669"/>
    <property type="project" value="InterPro"/>
</dbReference>
<comment type="caution">
    <text evidence="5">The sequence shown here is derived from an EMBL/GenBank/DDBJ whole genome shotgun (WGS) entry which is preliminary data.</text>
</comment>
<dbReference type="RefSeq" id="WP_183832906.1">
    <property type="nucleotide sequence ID" value="NZ_JACHEU010000007.1"/>
</dbReference>
<name>A0A7W9S6A0_9HYPH</name>
<dbReference type="GO" id="GO:0005886">
    <property type="term" value="C:plasma membrane"/>
    <property type="evidence" value="ECO:0007669"/>
    <property type="project" value="TreeGrafter"/>
</dbReference>
<dbReference type="CDD" id="cd03219">
    <property type="entry name" value="ABC_Mj1267_LivG_branched"/>
    <property type="match status" value="1"/>
</dbReference>
<dbReference type="InterPro" id="IPR003593">
    <property type="entry name" value="AAA+_ATPase"/>
</dbReference>
<accession>A0A7W9S6A0</accession>
<dbReference type="Gene3D" id="3.40.50.300">
    <property type="entry name" value="P-loop containing nucleotide triphosphate hydrolases"/>
    <property type="match status" value="1"/>
</dbReference>
<keyword evidence="1" id="KW-0813">Transport</keyword>
<dbReference type="PANTHER" id="PTHR45772:SF2">
    <property type="entry name" value="ABC TRANSPORTER ATP-BINDING PROTEIN"/>
    <property type="match status" value="1"/>
</dbReference>
<dbReference type="GO" id="GO:0005524">
    <property type="term" value="F:ATP binding"/>
    <property type="evidence" value="ECO:0007669"/>
    <property type="project" value="UniProtKB-KW"/>
</dbReference>
<dbReference type="InterPro" id="IPR032823">
    <property type="entry name" value="BCA_ABC_TP_C"/>
</dbReference>
<evidence type="ECO:0000313" key="5">
    <source>
        <dbReference type="EMBL" id="MBB6014605.1"/>
    </source>
</evidence>
<feature type="domain" description="ABC transporter" evidence="4">
    <location>
        <begin position="5"/>
        <end position="246"/>
    </location>
</feature>
<dbReference type="PANTHER" id="PTHR45772">
    <property type="entry name" value="CONSERVED COMPONENT OF ABC TRANSPORTER FOR NATURAL AMINO ACIDS-RELATED"/>
    <property type="match status" value="1"/>
</dbReference>
<evidence type="ECO:0000313" key="6">
    <source>
        <dbReference type="Proteomes" id="UP000533306"/>
    </source>
</evidence>
<evidence type="ECO:0000256" key="2">
    <source>
        <dbReference type="ARBA" id="ARBA00022741"/>
    </source>
</evidence>
<evidence type="ECO:0000259" key="4">
    <source>
        <dbReference type="PROSITE" id="PS50893"/>
    </source>
</evidence>
<dbReference type="AlphaFoldDB" id="A0A7W9S6A0"/>
<dbReference type="PROSITE" id="PS50893">
    <property type="entry name" value="ABC_TRANSPORTER_2"/>
    <property type="match status" value="1"/>
</dbReference>
<dbReference type="SUPFAM" id="SSF52540">
    <property type="entry name" value="P-loop containing nucleoside triphosphate hydrolases"/>
    <property type="match status" value="1"/>
</dbReference>
<evidence type="ECO:0000256" key="3">
    <source>
        <dbReference type="ARBA" id="ARBA00022840"/>
    </source>
</evidence>
<keyword evidence="3 5" id="KW-0067">ATP-binding</keyword>
<dbReference type="Proteomes" id="UP000533306">
    <property type="component" value="Unassembled WGS sequence"/>
</dbReference>
<dbReference type="SMART" id="SM00382">
    <property type="entry name" value="AAA"/>
    <property type="match status" value="1"/>
</dbReference>
<dbReference type="InterPro" id="IPR051120">
    <property type="entry name" value="ABC_AA/LPS_Transport"/>
</dbReference>
<protein>
    <submittedName>
        <fullName evidence="5">Branched-chain amino acid transport system ATP-binding protein</fullName>
    </submittedName>
</protein>
<organism evidence="5 6">
    <name type="scientific">Aquamicrobium lusatiense</name>
    <dbReference type="NCBI Taxonomy" id="89772"/>
    <lineage>
        <taxon>Bacteria</taxon>
        <taxon>Pseudomonadati</taxon>
        <taxon>Pseudomonadota</taxon>
        <taxon>Alphaproteobacteria</taxon>
        <taxon>Hyphomicrobiales</taxon>
        <taxon>Phyllobacteriaceae</taxon>
        <taxon>Aquamicrobium</taxon>
    </lineage>
</organism>